<dbReference type="Gramene" id="OMO70622">
    <property type="protein sequence ID" value="OMO70622"/>
    <property type="gene ID" value="CCACVL1_18755"/>
</dbReference>
<reference evidence="1 2" key="1">
    <citation type="submission" date="2013-09" db="EMBL/GenBank/DDBJ databases">
        <title>Corchorus capsularis genome sequencing.</title>
        <authorList>
            <person name="Alam M."/>
            <person name="Haque M.S."/>
            <person name="Islam M.S."/>
            <person name="Emdad E.M."/>
            <person name="Islam M.M."/>
            <person name="Ahmed B."/>
            <person name="Halim A."/>
            <person name="Hossen Q.M.M."/>
            <person name="Hossain M.Z."/>
            <person name="Ahmed R."/>
            <person name="Khan M.M."/>
            <person name="Islam R."/>
            <person name="Rashid M.M."/>
            <person name="Khan S.A."/>
            <person name="Rahman M.S."/>
            <person name="Alam M."/>
        </authorList>
    </citation>
    <scope>NUCLEOTIDE SEQUENCE [LARGE SCALE GENOMIC DNA]</scope>
    <source>
        <strain evidence="2">cv. CVL-1</strain>
        <tissue evidence="1">Whole seedling</tissue>
    </source>
</reference>
<evidence type="ECO:0000313" key="2">
    <source>
        <dbReference type="Proteomes" id="UP000188268"/>
    </source>
</evidence>
<name>A0A1R3HJX6_COCAP</name>
<proteinExistence type="predicted"/>
<accession>A0A1R3HJX6</accession>
<evidence type="ECO:0000313" key="1">
    <source>
        <dbReference type="EMBL" id="OMO70622.1"/>
    </source>
</evidence>
<gene>
    <name evidence="1" type="ORF">CCACVL1_18755</name>
</gene>
<comment type="caution">
    <text evidence="1">The sequence shown here is derived from an EMBL/GenBank/DDBJ whole genome shotgun (WGS) entry which is preliminary data.</text>
</comment>
<sequence>MTVENMRAYEGSPKELAFAVGYFVEHVASIDKVVTWYLEQPCEEPS</sequence>
<dbReference type="Proteomes" id="UP000188268">
    <property type="component" value="Unassembled WGS sequence"/>
</dbReference>
<dbReference type="AlphaFoldDB" id="A0A1R3HJX6"/>
<dbReference type="EMBL" id="AWWV01011782">
    <property type="protein sequence ID" value="OMO70622.1"/>
    <property type="molecule type" value="Genomic_DNA"/>
</dbReference>
<keyword evidence="2" id="KW-1185">Reference proteome</keyword>
<organism evidence="1 2">
    <name type="scientific">Corchorus capsularis</name>
    <name type="common">Jute</name>
    <dbReference type="NCBI Taxonomy" id="210143"/>
    <lineage>
        <taxon>Eukaryota</taxon>
        <taxon>Viridiplantae</taxon>
        <taxon>Streptophyta</taxon>
        <taxon>Embryophyta</taxon>
        <taxon>Tracheophyta</taxon>
        <taxon>Spermatophyta</taxon>
        <taxon>Magnoliopsida</taxon>
        <taxon>eudicotyledons</taxon>
        <taxon>Gunneridae</taxon>
        <taxon>Pentapetalae</taxon>
        <taxon>rosids</taxon>
        <taxon>malvids</taxon>
        <taxon>Malvales</taxon>
        <taxon>Malvaceae</taxon>
        <taxon>Grewioideae</taxon>
        <taxon>Apeibeae</taxon>
        <taxon>Corchorus</taxon>
    </lineage>
</organism>
<protein>
    <submittedName>
        <fullName evidence="1">Uncharacterized protein</fullName>
    </submittedName>
</protein>